<accession>A0A0H3ZZB9</accession>
<dbReference type="AlphaFoldDB" id="A0A0H3ZZB9"/>
<dbReference type="EMBL" id="KP795639">
    <property type="protein sequence ID" value="AKN39254.1"/>
    <property type="molecule type" value="Genomic_DNA"/>
</dbReference>
<name>A0A0H3ZZB9_9VIBR</name>
<sequence>MKKTMTLSSRQRGATMLDFIFWIGLAALVVAGITAMASSGKGKYKVNATLTDVTEIRQAVDAWAGAGADVTGVSLSEICTEGYGYSKAAWCSVNQYGGTYTVTANTNKSFVDIAISNVEVDNALALGNQLAPMSAERCTRADTDCTSVQVSGSDITVTL</sequence>
<reference evidence="1" key="1">
    <citation type="journal article" date="2015" name="MBio">
        <title>Eco-Evolutionary Dynamics of Episomes among Ecologically Cohesive Bacterial Populations.</title>
        <authorList>
            <person name="Xue H."/>
            <person name="Cordero O.X."/>
            <person name="Camas F.M."/>
            <person name="Trimble W."/>
            <person name="Meyer F."/>
            <person name="Guglielmini J."/>
            <person name="Rocha E.P."/>
            <person name="Polz M.F."/>
        </authorList>
    </citation>
    <scope>NUCLEOTIDE SEQUENCE</scope>
    <source>
        <strain evidence="1">FF_375</strain>
    </source>
</reference>
<organism evidence="1">
    <name type="scientific">Vibrio tasmaniensis</name>
    <dbReference type="NCBI Taxonomy" id="212663"/>
    <lineage>
        <taxon>Bacteria</taxon>
        <taxon>Pseudomonadati</taxon>
        <taxon>Pseudomonadota</taxon>
        <taxon>Gammaproteobacteria</taxon>
        <taxon>Vibrionales</taxon>
        <taxon>Vibrionaceae</taxon>
        <taxon>Vibrio</taxon>
    </lineage>
</organism>
<evidence type="ECO:0000313" key="1">
    <source>
        <dbReference type="EMBL" id="AKN39254.1"/>
    </source>
</evidence>
<proteinExistence type="predicted"/>
<protein>
    <submittedName>
        <fullName evidence="1">Uncharacterized protein</fullName>
    </submittedName>
</protein>